<dbReference type="AlphaFoldDB" id="A0A1L9SRQ5"/>
<dbReference type="VEuPathDB" id="FungiDB:ASPZODRAFT_1031809"/>
<dbReference type="Proteomes" id="UP000184188">
    <property type="component" value="Unassembled WGS sequence"/>
</dbReference>
<dbReference type="EMBL" id="KV878337">
    <property type="protein sequence ID" value="OJJ49804.1"/>
    <property type="molecule type" value="Genomic_DNA"/>
</dbReference>
<evidence type="ECO:0000313" key="2">
    <source>
        <dbReference type="EMBL" id="OJJ49804.1"/>
    </source>
</evidence>
<dbReference type="GeneID" id="34607293"/>
<gene>
    <name evidence="2" type="ORF">ASPZODRAFT_1031809</name>
</gene>
<name>A0A1L9SRQ5_9EURO</name>
<keyword evidence="1" id="KW-1133">Transmembrane helix</keyword>
<feature type="transmembrane region" description="Helical" evidence="1">
    <location>
        <begin position="164"/>
        <end position="185"/>
    </location>
</feature>
<protein>
    <submittedName>
        <fullName evidence="2">Uncharacterized protein</fullName>
    </submittedName>
</protein>
<keyword evidence="3" id="KW-1185">Reference proteome</keyword>
<evidence type="ECO:0000313" key="3">
    <source>
        <dbReference type="Proteomes" id="UP000184188"/>
    </source>
</evidence>
<sequence length="369" mass="41964">MPNAPSSQEDGSKIGFRFCQNLEKSPTSNCSIFAHIHSTVSPWKWLDDMAIQNLRHRYRLERLYDSRSILCRAQSNYWFDRLWEFIPKRSWVPTPAYSAKMQGTKAQGSYEIKSLDNQGDSQTVEFEPCRETLRVHLEKVPNSVQHPQDDGSLIDKGANNNIHLAQIILVIVMLGAVVLGLLVFISRRQQRLASFSHEQDEPHYKELVGIYGPQESSRPQMVRLQGVIADRGCRDGTGTGGRNPLHFKGFSESEAMATLLEQSSNKIPGLAKHTYRGLLLSLVRLSPVRLNEKNPVKVQGELVRIPVLPRAPNATVREPLSRIKPHRTHSAHGYFREGRMDRTPRFQSHTEIEKGWNNTPESGCDVIRR</sequence>
<keyword evidence="1" id="KW-0472">Membrane</keyword>
<organism evidence="2 3">
    <name type="scientific">Penicilliopsis zonata CBS 506.65</name>
    <dbReference type="NCBI Taxonomy" id="1073090"/>
    <lineage>
        <taxon>Eukaryota</taxon>
        <taxon>Fungi</taxon>
        <taxon>Dikarya</taxon>
        <taxon>Ascomycota</taxon>
        <taxon>Pezizomycotina</taxon>
        <taxon>Eurotiomycetes</taxon>
        <taxon>Eurotiomycetidae</taxon>
        <taxon>Eurotiales</taxon>
        <taxon>Aspergillaceae</taxon>
        <taxon>Penicilliopsis</taxon>
    </lineage>
</organism>
<reference evidence="3" key="1">
    <citation type="journal article" date="2017" name="Genome Biol.">
        <title>Comparative genomics reveals high biological diversity and specific adaptations in the industrially and medically important fungal genus Aspergillus.</title>
        <authorList>
            <person name="de Vries R.P."/>
            <person name="Riley R."/>
            <person name="Wiebenga A."/>
            <person name="Aguilar-Osorio G."/>
            <person name="Amillis S."/>
            <person name="Uchima C.A."/>
            <person name="Anderluh G."/>
            <person name="Asadollahi M."/>
            <person name="Askin M."/>
            <person name="Barry K."/>
            <person name="Battaglia E."/>
            <person name="Bayram O."/>
            <person name="Benocci T."/>
            <person name="Braus-Stromeyer S.A."/>
            <person name="Caldana C."/>
            <person name="Canovas D."/>
            <person name="Cerqueira G.C."/>
            <person name="Chen F."/>
            <person name="Chen W."/>
            <person name="Choi C."/>
            <person name="Clum A."/>
            <person name="Dos Santos R.A."/>
            <person name="Damasio A.R."/>
            <person name="Diallinas G."/>
            <person name="Emri T."/>
            <person name="Fekete E."/>
            <person name="Flipphi M."/>
            <person name="Freyberg S."/>
            <person name="Gallo A."/>
            <person name="Gournas C."/>
            <person name="Habgood R."/>
            <person name="Hainaut M."/>
            <person name="Harispe M.L."/>
            <person name="Henrissat B."/>
            <person name="Hilden K.S."/>
            <person name="Hope R."/>
            <person name="Hossain A."/>
            <person name="Karabika E."/>
            <person name="Karaffa L."/>
            <person name="Karanyi Z."/>
            <person name="Krasevec N."/>
            <person name="Kuo A."/>
            <person name="Kusch H."/>
            <person name="LaButti K."/>
            <person name="Lagendijk E.L."/>
            <person name="Lapidus A."/>
            <person name="Levasseur A."/>
            <person name="Lindquist E."/>
            <person name="Lipzen A."/>
            <person name="Logrieco A.F."/>
            <person name="MacCabe A."/>
            <person name="Maekelae M.R."/>
            <person name="Malavazi I."/>
            <person name="Melin P."/>
            <person name="Meyer V."/>
            <person name="Mielnichuk N."/>
            <person name="Miskei M."/>
            <person name="Molnar A.P."/>
            <person name="Mule G."/>
            <person name="Ngan C.Y."/>
            <person name="Orejas M."/>
            <person name="Orosz E."/>
            <person name="Ouedraogo J.P."/>
            <person name="Overkamp K.M."/>
            <person name="Park H.-S."/>
            <person name="Perrone G."/>
            <person name="Piumi F."/>
            <person name="Punt P.J."/>
            <person name="Ram A.F."/>
            <person name="Ramon A."/>
            <person name="Rauscher S."/>
            <person name="Record E."/>
            <person name="Riano-Pachon D.M."/>
            <person name="Robert V."/>
            <person name="Roehrig J."/>
            <person name="Ruller R."/>
            <person name="Salamov A."/>
            <person name="Salih N.S."/>
            <person name="Samson R.A."/>
            <person name="Sandor E."/>
            <person name="Sanguinetti M."/>
            <person name="Schuetze T."/>
            <person name="Sepcic K."/>
            <person name="Shelest E."/>
            <person name="Sherlock G."/>
            <person name="Sophianopoulou V."/>
            <person name="Squina F.M."/>
            <person name="Sun H."/>
            <person name="Susca A."/>
            <person name="Todd R.B."/>
            <person name="Tsang A."/>
            <person name="Unkles S.E."/>
            <person name="van de Wiele N."/>
            <person name="van Rossen-Uffink D."/>
            <person name="Oliveira J.V."/>
            <person name="Vesth T.C."/>
            <person name="Visser J."/>
            <person name="Yu J.-H."/>
            <person name="Zhou M."/>
            <person name="Andersen M.R."/>
            <person name="Archer D.B."/>
            <person name="Baker S.E."/>
            <person name="Benoit I."/>
            <person name="Brakhage A.A."/>
            <person name="Braus G.H."/>
            <person name="Fischer R."/>
            <person name="Frisvad J.C."/>
            <person name="Goldman G.H."/>
            <person name="Houbraken J."/>
            <person name="Oakley B."/>
            <person name="Pocsi I."/>
            <person name="Scazzocchio C."/>
            <person name="Seiboth B."/>
            <person name="vanKuyk P.A."/>
            <person name="Wortman J."/>
            <person name="Dyer P.S."/>
            <person name="Grigoriev I.V."/>
        </authorList>
    </citation>
    <scope>NUCLEOTIDE SEQUENCE [LARGE SCALE GENOMIC DNA]</scope>
    <source>
        <strain evidence="3">CBS 506.65</strain>
    </source>
</reference>
<proteinExistence type="predicted"/>
<accession>A0A1L9SRQ5</accession>
<keyword evidence="1" id="KW-0812">Transmembrane</keyword>
<dbReference type="RefSeq" id="XP_022584314.1">
    <property type="nucleotide sequence ID" value="XM_022720828.1"/>
</dbReference>
<evidence type="ECO:0000256" key="1">
    <source>
        <dbReference type="SAM" id="Phobius"/>
    </source>
</evidence>